<keyword evidence="5" id="KW-0862">Zinc</keyword>
<dbReference type="FunFam" id="3.30.160.60:FF:000100">
    <property type="entry name" value="Zinc finger 45-like"/>
    <property type="match status" value="1"/>
</dbReference>
<dbReference type="PROSITE" id="PS00028">
    <property type="entry name" value="ZINC_FINGER_C2H2_1"/>
    <property type="match status" value="6"/>
</dbReference>
<dbReference type="GO" id="GO:0003677">
    <property type="term" value="F:DNA binding"/>
    <property type="evidence" value="ECO:0007669"/>
    <property type="project" value="UniProtKB-KW"/>
</dbReference>
<keyword evidence="3" id="KW-0677">Repeat</keyword>
<dbReference type="OMA" id="RIHEGRH"/>
<keyword evidence="8" id="KW-0804">Transcription</keyword>
<keyword evidence="4" id="KW-0863">Zinc-finger</keyword>
<dbReference type="Pfam" id="PF07776">
    <property type="entry name" value="zf-AD"/>
    <property type="match status" value="1"/>
</dbReference>
<dbReference type="SMART" id="SM00868">
    <property type="entry name" value="zf-AD"/>
    <property type="match status" value="1"/>
</dbReference>
<feature type="region of interest" description="Disordered" evidence="10">
    <location>
        <begin position="159"/>
        <end position="195"/>
    </location>
</feature>
<dbReference type="InterPro" id="IPR036236">
    <property type="entry name" value="Znf_C2H2_sf"/>
</dbReference>
<evidence type="ECO:0000256" key="7">
    <source>
        <dbReference type="ARBA" id="ARBA00023125"/>
    </source>
</evidence>
<accession>A0A182YI27</accession>
<dbReference type="PANTHER" id="PTHR16515:SF49">
    <property type="entry name" value="GASTRULA ZINC FINGER PROTEIN XLCGF49.1-LIKE-RELATED"/>
    <property type="match status" value="1"/>
</dbReference>
<keyword evidence="7" id="KW-0238">DNA-binding</keyword>
<evidence type="ECO:0000313" key="11">
    <source>
        <dbReference type="EnsemblMetazoa" id="ASTEI08113-PA"/>
    </source>
</evidence>
<evidence type="ECO:0000256" key="6">
    <source>
        <dbReference type="ARBA" id="ARBA00023015"/>
    </source>
</evidence>
<evidence type="ECO:0000256" key="2">
    <source>
        <dbReference type="ARBA" id="ARBA00022723"/>
    </source>
</evidence>
<evidence type="ECO:0000256" key="5">
    <source>
        <dbReference type="ARBA" id="ARBA00022833"/>
    </source>
</evidence>
<dbReference type="Pfam" id="PF13894">
    <property type="entry name" value="zf-C2H2_4"/>
    <property type="match status" value="1"/>
</dbReference>
<organism evidence="11 12">
    <name type="scientific">Anopheles stephensi</name>
    <name type="common">Indo-Pakistan malaria mosquito</name>
    <dbReference type="NCBI Taxonomy" id="30069"/>
    <lineage>
        <taxon>Eukaryota</taxon>
        <taxon>Metazoa</taxon>
        <taxon>Ecdysozoa</taxon>
        <taxon>Arthropoda</taxon>
        <taxon>Hexapoda</taxon>
        <taxon>Insecta</taxon>
        <taxon>Pterygota</taxon>
        <taxon>Neoptera</taxon>
        <taxon>Endopterygota</taxon>
        <taxon>Diptera</taxon>
        <taxon>Nematocera</taxon>
        <taxon>Culicoidea</taxon>
        <taxon>Culicidae</taxon>
        <taxon>Anophelinae</taxon>
        <taxon>Anopheles</taxon>
    </lineage>
</organism>
<dbReference type="VEuPathDB" id="VectorBase:ASTEI08113"/>
<keyword evidence="6" id="KW-0805">Transcription regulation</keyword>
<evidence type="ECO:0000256" key="4">
    <source>
        <dbReference type="ARBA" id="ARBA00022771"/>
    </source>
</evidence>
<dbReference type="EnsemblMetazoa" id="ASTEI08113-RA">
    <property type="protein sequence ID" value="ASTEI08113-PA"/>
    <property type="gene ID" value="ASTEI08113"/>
</dbReference>
<dbReference type="GO" id="GO:0010468">
    <property type="term" value="P:regulation of gene expression"/>
    <property type="evidence" value="ECO:0007669"/>
    <property type="project" value="TreeGrafter"/>
</dbReference>
<dbReference type="GO" id="GO:0005634">
    <property type="term" value="C:nucleus"/>
    <property type="evidence" value="ECO:0007669"/>
    <property type="project" value="UniProtKB-SubCell"/>
</dbReference>
<reference evidence="11" key="2">
    <citation type="submission" date="2020-05" db="UniProtKB">
        <authorList>
            <consortium name="EnsemblMetazoa"/>
        </authorList>
    </citation>
    <scope>IDENTIFICATION</scope>
    <source>
        <strain evidence="11">Indian</strain>
    </source>
</reference>
<dbReference type="Pfam" id="PF00096">
    <property type="entry name" value="zf-C2H2"/>
    <property type="match status" value="3"/>
</dbReference>
<dbReference type="InterPro" id="IPR012934">
    <property type="entry name" value="Znf_AD"/>
</dbReference>
<name>A0A182YI27_ANOST</name>
<reference evidence="12" key="1">
    <citation type="journal article" date="2014" name="Genome Biol.">
        <title>Genome analysis of a major urban malaria vector mosquito, Anopheles stephensi.</title>
        <authorList>
            <person name="Jiang X."/>
            <person name="Peery A."/>
            <person name="Hall A.B."/>
            <person name="Sharma A."/>
            <person name="Chen X.G."/>
            <person name="Waterhouse R.M."/>
            <person name="Komissarov A."/>
            <person name="Riehle M.M."/>
            <person name="Shouche Y."/>
            <person name="Sharakhova M.V."/>
            <person name="Lawson D."/>
            <person name="Pakpour N."/>
            <person name="Arensburger P."/>
            <person name="Davidson V.L."/>
            <person name="Eiglmeier K."/>
            <person name="Emrich S."/>
            <person name="George P."/>
            <person name="Kennedy R.C."/>
            <person name="Mane S.P."/>
            <person name="Maslen G."/>
            <person name="Oringanje C."/>
            <person name="Qi Y."/>
            <person name="Settlage R."/>
            <person name="Tojo M."/>
            <person name="Tubio J.M."/>
            <person name="Unger M.F."/>
            <person name="Wang B."/>
            <person name="Vernick K.D."/>
            <person name="Ribeiro J.M."/>
            <person name="James A.A."/>
            <person name="Michel K."/>
            <person name="Riehle M.A."/>
            <person name="Luckhart S."/>
            <person name="Sharakhov I.V."/>
            <person name="Tu Z."/>
        </authorList>
    </citation>
    <scope>NUCLEOTIDE SEQUENCE [LARGE SCALE GENOMIC DNA]</scope>
    <source>
        <strain evidence="12">Indian</strain>
    </source>
</reference>
<dbReference type="Gene3D" id="3.40.1800.20">
    <property type="match status" value="1"/>
</dbReference>
<dbReference type="PROSITE" id="PS51915">
    <property type="entry name" value="ZAD"/>
    <property type="match status" value="1"/>
</dbReference>
<dbReference type="Proteomes" id="UP000076408">
    <property type="component" value="Unassembled WGS sequence"/>
</dbReference>
<dbReference type="STRING" id="30069.A0A182YI27"/>
<comment type="subcellular location">
    <subcellularLocation>
        <location evidence="1">Nucleus</location>
    </subcellularLocation>
</comment>
<protein>
    <submittedName>
        <fullName evidence="11">Uncharacterized protein</fullName>
    </submittedName>
</protein>
<evidence type="ECO:0000256" key="8">
    <source>
        <dbReference type="ARBA" id="ARBA00023163"/>
    </source>
</evidence>
<keyword evidence="12" id="KW-1185">Reference proteome</keyword>
<dbReference type="SMART" id="SM00355">
    <property type="entry name" value="ZnF_C2H2"/>
    <property type="match status" value="9"/>
</dbReference>
<evidence type="ECO:0000313" key="12">
    <source>
        <dbReference type="Proteomes" id="UP000076408"/>
    </source>
</evidence>
<dbReference type="VEuPathDB" id="VectorBase:ASTE003598"/>
<dbReference type="SUPFAM" id="SSF57667">
    <property type="entry name" value="beta-beta-alpha zinc fingers"/>
    <property type="match status" value="4"/>
</dbReference>
<sequence>MFDLVCRFCLSDADCCPLFLPDGNINQRLQKAFEIIASKVDENDGLPNNICGVCLRNIERFVDFETDCSKSYQILMQFIEEYSAVVHDSKTHRLDCEPDHQQVKSEHEDELSIEGLDSSVSIFNEEEESPATVPDVDQVTLEIDPVRENQSTVTLEADPIEESQIEHENSISCDGNDHNDATEDEKPPEDSAGQSITGDAYVKACNTAVLEYCYRKNRKIPIVKCMLCHKTYRGRNTLRKHLKIHFQIKNYSCPFCERTFSDRTSLRVHETRHSNTKSFKCETCDRSYYSQIELNQHRLAKHGTRNHVCTVCNKRFPTKAMLHDHALVHESERPFVCATCGKCFKRNRNLMRHCQNHERAKLVEQSKPADDQTDNIAKVCQYCELECEKPSKLLEHLAQRHPQEYEQCRDGARCCSICGAVCKDMEHYLLHQDTHALLVTTAGGYQCVECGKQLRYRSLAEKHLQSHSTERSFQCSVTECSKNYKFKVHLIRHMRLTHPEQQPQMCQQQE</sequence>
<evidence type="ECO:0000256" key="9">
    <source>
        <dbReference type="ARBA" id="ARBA00023242"/>
    </source>
</evidence>
<keyword evidence="2" id="KW-0479">Metal-binding</keyword>
<evidence type="ECO:0000256" key="10">
    <source>
        <dbReference type="SAM" id="MobiDB-lite"/>
    </source>
</evidence>
<proteinExistence type="predicted"/>
<dbReference type="VEuPathDB" id="VectorBase:ASTEI20_045853"/>
<dbReference type="InterPro" id="IPR050331">
    <property type="entry name" value="Zinc_finger"/>
</dbReference>
<feature type="compositionally biased region" description="Basic and acidic residues" evidence="10">
    <location>
        <begin position="164"/>
        <end position="189"/>
    </location>
</feature>
<dbReference type="Gene3D" id="3.30.160.60">
    <property type="entry name" value="Classic Zinc Finger"/>
    <property type="match status" value="5"/>
</dbReference>
<dbReference type="PANTHER" id="PTHR16515">
    <property type="entry name" value="PR DOMAIN ZINC FINGER PROTEIN"/>
    <property type="match status" value="1"/>
</dbReference>
<dbReference type="SUPFAM" id="SSF57716">
    <property type="entry name" value="Glucocorticoid receptor-like (DNA-binding domain)"/>
    <property type="match status" value="1"/>
</dbReference>
<evidence type="ECO:0000256" key="1">
    <source>
        <dbReference type="ARBA" id="ARBA00004123"/>
    </source>
</evidence>
<dbReference type="GO" id="GO:0008270">
    <property type="term" value="F:zinc ion binding"/>
    <property type="evidence" value="ECO:0007669"/>
    <property type="project" value="UniProtKB-UniRule"/>
</dbReference>
<evidence type="ECO:0000256" key="3">
    <source>
        <dbReference type="ARBA" id="ARBA00022737"/>
    </source>
</evidence>
<dbReference type="AlphaFoldDB" id="A0A182YI27"/>
<keyword evidence="9" id="KW-0539">Nucleus</keyword>
<dbReference type="InterPro" id="IPR013087">
    <property type="entry name" value="Znf_C2H2_type"/>
</dbReference>
<dbReference type="PROSITE" id="PS50157">
    <property type="entry name" value="ZINC_FINGER_C2H2_2"/>
    <property type="match status" value="7"/>
</dbReference>